<dbReference type="Proteomes" id="UP000178082">
    <property type="component" value="Unassembled WGS sequence"/>
</dbReference>
<dbReference type="InterPro" id="IPR024983">
    <property type="entry name" value="CHAT_dom"/>
</dbReference>
<dbReference type="Gene3D" id="1.25.40.10">
    <property type="entry name" value="Tetratricopeptide repeat domain"/>
    <property type="match status" value="1"/>
</dbReference>
<comment type="caution">
    <text evidence="4">The sequence shown here is derived from an EMBL/GenBank/DDBJ whole genome shotgun (WGS) entry which is preliminary data.</text>
</comment>
<dbReference type="PANTHER" id="PTHR43081:SF19">
    <property type="entry name" value="PH-SENSITIVE ADENYLATE CYCLASE RV1264"/>
    <property type="match status" value="1"/>
</dbReference>
<dbReference type="PANTHER" id="PTHR43081">
    <property type="entry name" value="ADENYLATE CYCLASE, TERMINAL-DIFFERENTIATION SPECIFIC-RELATED"/>
    <property type="match status" value="1"/>
</dbReference>
<gene>
    <name evidence="4" type="ORF">A3G31_09035</name>
</gene>
<name>A0A1F7SGW9_9BACT</name>
<keyword evidence="2" id="KW-0472">Membrane</keyword>
<dbReference type="GO" id="GO:0004016">
    <property type="term" value="F:adenylate cyclase activity"/>
    <property type="evidence" value="ECO:0007669"/>
    <property type="project" value="UniProtKB-ARBA"/>
</dbReference>
<evidence type="ECO:0000313" key="5">
    <source>
        <dbReference type="Proteomes" id="UP000178082"/>
    </source>
</evidence>
<feature type="repeat" description="TPR" evidence="1">
    <location>
        <begin position="662"/>
        <end position="695"/>
    </location>
</feature>
<keyword evidence="2" id="KW-0812">Transmembrane</keyword>
<dbReference type="SUPFAM" id="SSF55073">
    <property type="entry name" value="Nucleotide cyclase"/>
    <property type="match status" value="1"/>
</dbReference>
<organism evidence="4 5">
    <name type="scientific">Candidatus Schekmanbacteria bacterium RIFCSPLOWO2_12_FULL_38_15</name>
    <dbReference type="NCBI Taxonomy" id="1817883"/>
    <lineage>
        <taxon>Bacteria</taxon>
        <taxon>Candidatus Schekmaniibacteriota</taxon>
    </lineage>
</organism>
<dbReference type="SMART" id="SM00044">
    <property type="entry name" value="CYCc"/>
    <property type="match status" value="1"/>
</dbReference>
<dbReference type="Gene3D" id="3.30.70.1230">
    <property type="entry name" value="Nucleotide cyclase"/>
    <property type="match status" value="1"/>
</dbReference>
<proteinExistence type="predicted"/>
<dbReference type="PROSITE" id="PS50125">
    <property type="entry name" value="GUANYLATE_CYCLASE_2"/>
    <property type="match status" value="1"/>
</dbReference>
<dbReference type="Pfam" id="PF03783">
    <property type="entry name" value="CsgG"/>
    <property type="match status" value="1"/>
</dbReference>
<dbReference type="Gene3D" id="3.40.50.10610">
    <property type="entry name" value="ABC-type transport auxiliary lipoprotein component"/>
    <property type="match status" value="1"/>
</dbReference>
<dbReference type="GO" id="GO:0030288">
    <property type="term" value="C:outer membrane-bounded periplasmic space"/>
    <property type="evidence" value="ECO:0007669"/>
    <property type="project" value="InterPro"/>
</dbReference>
<dbReference type="CDD" id="cd07302">
    <property type="entry name" value="CHD"/>
    <property type="match status" value="1"/>
</dbReference>
<dbReference type="SUPFAM" id="SSF48452">
    <property type="entry name" value="TPR-like"/>
    <property type="match status" value="1"/>
</dbReference>
<feature type="transmembrane region" description="Helical" evidence="2">
    <location>
        <begin position="616"/>
        <end position="636"/>
    </location>
</feature>
<dbReference type="AlphaFoldDB" id="A0A1F7SGW9"/>
<dbReference type="STRING" id="1817883.A3G31_09035"/>
<protein>
    <recommendedName>
        <fullName evidence="3">Guanylate cyclase domain-containing protein</fullName>
    </recommendedName>
</protein>
<dbReference type="Gene3D" id="3.40.50.1460">
    <property type="match status" value="1"/>
</dbReference>
<evidence type="ECO:0000256" key="1">
    <source>
        <dbReference type="PROSITE-ProRule" id="PRU00339"/>
    </source>
</evidence>
<feature type="domain" description="Guanylate cyclase" evidence="3">
    <location>
        <begin position="37"/>
        <end position="152"/>
    </location>
</feature>
<evidence type="ECO:0000259" key="3">
    <source>
        <dbReference type="PROSITE" id="PS50125"/>
    </source>
</evidence>
<accession>A0A1F7SGW9</accession>
<dbReference type="InterPro" id="IPR050697">
    <property type="entry name" value="Adenylyl/Guanylyl_Cyclase_3/4"/>
</dbReference>
<dbReference type="Pfam" id="PF12770">
    <property type="entry name" value="CHAT"/>
    <property type="match status" value="1"/>
</dbReference>
<reference evidence="4 5" key="1">
    <citation type="journal article" date="2016" name="Nat. Commun.">
        <title>Thousands of microbial genomes shed light on interconnected biogeochemical processes in an aquifer system.</title>
        <authorList>
            <person name="Anantharaman K."/>
            <person name="Brown C.T."/>
            <person name="Hug L.A."/>
            <person name="Sharon I."/>
            <person name="Castelle C.J."/>
            <person name="Probst A.J."/>
            <person name="Thomas B.C."/>
            <person name="Singh A."/>
            <person name="Wilkins M.J."/>
            <person name="Karaoz U."/>
            <person name="Brodie E.L."/>
            <person name="Williams K.H."/>
            <person name="Hubbard S.S."/>
            <person name="Banfield J.F."/>
        </authorList>
    </citation>
    <scope>NUCLEOTIDE SEQUENCE [LARGE SCALE GENOMIC DNA]</scope>
</reference>
<keyword evidence="2" id="KW-1133">Transmembrane helix</keyword>
<keyword evidence="1" id="KW-0802">TPR repeat</keyword>
<dbReference type="InterPro" id="IPR029787">
    <property type="entry name" value="Nucleotide_cyclase"/>
</dbReference>
<dbReference type="SMART" id="SM00028">
    <property type="entry name" value="TPR"/>
    <property type="match status" value="1"/>
</dbReference>
<dbReference type="GO" id="GO:0035556">
    <property type="term" value="P:intracellular signal transduction"/>
    <property type="evidence" value="ECO:0007669"/>
    <property type="project" value="InterPro"/>
</dbReference>
<dbReference type="EMBL" id="MGDI01000028">
    <property type="protein sequence ID" value="OGL53040.1"/>
    <property type="molecule type" value="Genomic_DNA"/>
</dbReference>
<dbReference type="Pfam" id="PF00211">
    <property type="entry name" value="Guanylate_cyc"/>
    <property type="match status" value="1"/>
</dbReference>
<dbReference type="InterPro" id="IPR019734">
    <property type="entry name" value="TPR_rpt"/>
</dbReference>
<evidence type="ECO:0000313" key="4">
    <source>
        <dbReference type="EMBL" id="OGL53040.1"/>
    </source>
</evidence>
<dbReference type="InterPro" id="IPR005534">
    <property type="entry name" value="Curli_assmbl/transp-comp_CsgG"/>
</dbReference>
<dbReference type="PROSITE" id="PS50005">
    <property type="entry name" value="TPR"/>
    <property type="match status" value="1"/>
</dbReference>
<sequence>MEENEKKEEKQKDIKTLLKLRSELDAELEKKYSREIVVMFTDICESTAFFETRGDFDGRLMVHEHNDLLFPVIEENSGKIIKTIGDAIMASFENPEDAVKAAIKMQQKLFGFNQNKDSNKQIHIRTGINQGKGIVEENDIFGDVVNTAARIEPLAEPDQIVISKSVYTNIKNSEEIICRHLKSSKLKGKAEEIEIYRVIWTDEDILTSKTRTISEKKVSGKKAEEEKVFVLEISKEEGKLKISSYERASSSVVTVRHYEEISVSENDISRYCGEVTRLLNNANKQGKLSKEILLKLRETGQVLYDQILPLETKKKLTSTKATSMILNIDDELVQIPWELIYDGNEFFCLKFNIGRVVSTRFDITETRIRKVEKPLKILILADPKGDLNASYEEGLRVRNLLEKEDLINTTFQSSNIRANYVKEKIRNFDIIHYAGHADYNEKNPSDSGWLLSDGKLSAQDLMSMRGSSPFPALVFSNACHSGRTEEWKIDEKYEQRIYGIANAFLISGVQHYIGTFWEVMDESSSKFAISLYQELLKGTSIGEAVRLSRQNLIKIYGEETIVWASYMLYGDPQFRYLEVSGEEETEEEHEKELEPKIKKVIEAGKFRGDTERISRIILPSTVLLLFLAAIILAINYSGVITGGKSKTQIIYTALPKDSSSQYLDFANKAFLLEKDGKTPEAIALYKKALELNPKDEMSRILLAGAEKKIKFAEDKEQQDKIDSLVKDLVSQYQKKGGVAGEKNQWSSKPLTATFIGFENKGEKSKREGENEFLALAITNSLQESGRIKIIEREALDKLLKELKLSQTDLADNETALRVGKILSAKLISTGGIMRFGDDIQVSLRMIETETSGIKFAFAESFSKNKSLGEIAKEISKKINEKISKEFPLRGEITESGKNGEITIDIGSSQGARQGLQMKAISRAGEESGKIEIIHVSEKDSVAKILSGQDKIKKGTRITE</sequence>
<evidence type="ECO:0000256" key="2">
    <source>
        <dbReference type="SAM" id="Phobius"/>
    </source>
</evidence>
<dbReference type="InterPro" id="IPR011990">
    <property type="entry name" value="TPR-like_helical_dom_sf"/>
</dbReference>
<dbReference type="GO" id="GO:0006171">
    <property type="term" value="P:cAMP biosynthetic process"/>
    <property type="evidence" value="ECO:0007669"/>
    <property type="project" value="TreeGrafter"/>
</dbReference>
<dbReference type="InterPro" id="IPR001054">
    <property type="entry name" value="A/G_cyclase"/>
</dbReference>